<comment type="caution">
    <text evidence="1">The sequence shown here is derived from an EMBL/GenBank/DDBJ whole genome shotgun (WGS) entry which is preliminary data.</text>
</comment>
<dbReference type="Proteomes" id="UP001497472">
    <property type="component" value="Unassembled WGS sequence"/>
</dbReference>
<keyword evidence="2" id="KW-1185">Reference proteome</keyword>
<proteinExistence type="predicted"/>
<organism evidence="1 2">
    <name type="scientific">Leptosia nina</name>
    <dbReference type="NCBI Taxonomy" id="320188"/>
    <lineage>
        <taxon>Eukaryota</taxon>
        <taxon>Metazoa</taxon>
        <taxon>Ecdysozoa</taxon>
        <taxon>Arthropoda</taxon>
        <taxon>Hexapoda</taxon>
        <taxon>Insecta</taxon>
        <taxon>Pterygota</taxon>
        <taxon>Neoptera</taxon>
        <taxon>Endopterygota</taxon>
        <taxon>Lepidoptera</taxon>
        <taxon>Glossata</taxon>
        <taxon>Ditrysia</taxon>
        <taxon>Papilionoidea</taxon>
        <taxon>Pieridae</taxon>
        <taxon>Pierinae</taxon>
        <taxon>Leptosia</taxon>
    </lineage>
</organism>
<evidence type="ECO:0000313" key="2">
    <source>
        <dbReference type="Proteomes" id="UP001497472"/>
    </source>
</evidence>
<gene>
    <name evidence="1" type="ORF">LNINA_LOCUS1846</name>
</gene>
<dbReference type="AlphaFoldDB" id="A0AAV1IYB5"/>
<reference evidence="1 2" key="1">
    <citation type="submission" date="2023-11" db="EMBL/GenBank/DDBJ databases">
        <authorList>
            <person name="Okamura Y."/>
        </authorList>
    </citation>
    <scope>NUCLEOTIDE SEQUENCE [LARGE SCALE GENOMIC DNA]</scope>
</reference>
<protein>
    <submittedName>
        <fullName evidence="1">Uncharacterized protein</fullName>
    </submittedName>
</protein>
<name>A0AAV1IYB5_9NEOP</name>
<evidence type="ECO:0000313" key="1">
    <source>
        <dbReference type="EMBL" id="CAK1541897.1"/>
    </source>
</evidence>
<sequence length="192" mass="20934">MKLLSLNCRRTKDVCYCTVSVRGSGQERFDGGIISCSARPRSCGKKNAVEKTRSPRARRSCLAPSALAEVIAKRVTAEGLRSVPVGVPLQWHIATRLYHLNMCWRANSLSTEGDTTLMSRNVPGPFECIAVISRAITGHPARSRVTNREPKGCSEAAERATLFAPTLCSGGSRDKSDDTNYAKVSKNFNDCL</sequence>
<dbReference type="EMBL" id="CAVLEF010000003">
    <property type="protein sequence ID" value="CAK1541897.1"/>
    <property type="molecule type" value="Genomic_DNA"/>
</dbReference>
<accession>A0AAV1IYB5</accession>